<keyword evidence="2" id="KW-1185">Reference proteome</keyword>
<reference evidence="1 2" key="1">
    <citation type="submission" date="2020-08" db="EMBL/GenBank/DDBJ databases">
        <title>Sequencing the genomes of 1000 actinobacteria strains.</title>
        <authorList>
            <person name="Klenk H.-P."/>
        </authorList>
    </citation>
    <scope>NUCLEOTIDE SEQUENCE [LARGE SCALE GENOMIC DNA]</scope>
    <source>
        <strain evidence="1 2">DSM 45507</strain>
    </source>
</reference>
<dbReference type="AlphaFoldDB" id="A0A7W9LGV8"/>
<evidence type="ECO:0000313" key="1">
    <source>
        <dbReference type="EMBL" id="MBB5783371.1"/>
    </source>
</evidence>
<dbReference type="EMBL" id="JACHMB010000001">
    <property type="protein sequence ID" value="MBB5783371.1"/>
    <property type="molecule type" value="Genomic_DNA"/>
</dbReference>
<name>A0A7W9LGV8_9ACTN</name>
<organism evidence="1 2">
    <name type="scientific">Nonomuraea jabiensis</name>
    <dbReference type="NCBI Taxonomy" id="882448"/>
    <lineage>
        <taxon>Bacteria</taxon>
        <taxon>Bacillati</taxon>
        <taxon>Actinomycetota</taxon>
        <taxon>Actinomycetes</taxon>
        <taxon>Streptosporangiales</taxon>
        <taxon>Streptosporangiaceae</taxon>
        <taxon>Nonomuraea</taxon>
    </lineage>
</organism>
<accession>A0A7W9LGV8</accession>
<gene>
    <name evidence="1" type="ORF">HD596_010127</name>
</gene>
<sequence length="44" mass="4506">MKGGEDVLLPSFTGPALAFLLGNGGLGATMHERDGTERPRHAGA</sequence>
<proteinExistence type="predicted"/>
<protein>
    <submittedName>
        <fullName evidence="1">Uncharacterized protein</fullName>
    </submittedName>
</protein>
<comment type="caution">
    <text evidence="1">The sequence shown here is derived from an EMBL/GenBank/DDBJ whole genome shotgun (WGS) entry which is preliminary data.</text>
</comment>
<dbReference type="Proteomes" id="UP000579153">
    <property type="component" value="Unassembled WGS sequence"/>
</dbReference>
<evidence type="ECO:0000313" key="2">
    <source>
        <dbReference type="Proteomes" id="UP000579153"/>
    </source>
</evidence>